<feature type="region of interest" description="Disordered" evidence="1">
    <location>
        <begin position="114"/>
        <end position="133"/>
    </location>
</feature>
<dbReference type="EMBL" id="CP129971">
    <property type="protein sequence ID" value="WMN12956.1"/>
    <property type="molecule type" value="Genomic_DNA"/>
</dbReference>
<proteinExistence type="predicted"/>
<protein>
    <recommendedName>
        <fullName evidence="4">Viral A-type inclusion protein</fullName>
    </recommendedName>
</protein>
<dbReference type="Proteomes" id="UP001230496">
    <property type="component" value="Chromosome"/>
</dbReference>
<name>A0AA51NEL7_9BACT</name>
<sequence length="133" mass="15464">MKTLLKLNLVLIAVLVISCESKEKEVEKLKSETIAVHDEVMPKMDDIMKLKKSLREKKDSISTEGNQTIEELISSLEESDNAMMNWMRNYDPQMKDMSEDEKIDYLNDQKSSIEKVSKQMKNSISEAERYLNQ</sequence>
<organism evidence="2 3">
    <name type="scientific">Marivirga salinarum</name>
    <dbReference type="NCBI Taxonomy" id="3059078"/>
    <lineage>
        <taxon>Bacteria</taxon>
        <taxon>Pseudomonadati</taxon>
        <taxon>Bacteroidota</taxon>
        <taxon>Cytophagia</taxon>
        <taxon>Cytophagales</taxon>
        <taxon>Marivirgaceae</taxon>
        <taxon>Marivirga</taxon>
    </lineage>
</organism>
<accession>A0AA51NEL7</accession>
<dbReference type="PROSITE" id="PS51257">
    <property type="entry name" value="PROKAR_LIPOPROTEIN"/>
    <property type="match status" value="1"/>
</dbReference>
<dbReference type="AlphaFoldDB" id="A0AA51NEL7"/>
<evidence type="ECO:0008006" key="4">
    <source>
        <dbReference type="Google" id="ProtNLM"/>
    </source>
</evidence>
<evidence type="ECO:0000313" key="3">
    <source>
        <dbReference type="Proteomes" id="UP001230496"/>
    </source>
</evidence>
<dbReference type="KEGG" id="msaa:QYS49_35090"/>
<keyword evidence="3" id="KW-1185">Reference proteome</keyword>
<reference evidence="2 3" key="1">
    <citation type="submission" date="2023-08" db="EMBL/GenBank/DDBJ databases">
        <title>Comparative genomics and taxonomic characterization of three novel marine species of genus Marivirga.</title>
        <authorList>
            <person name="Muhammad N."/>
            <person name="Kim S.-G."/>
        </authorList>
    </citation>
    <scope>NUCLEOTIDE SEQUENCE [LARGE SCALE GENOMIC DNA]</scope>
    <source>
        <strain evidence="2 3">BDSF4-3</strain>
    </source>
</reference>
<gene>
    <name evidence="2" type="ORF">QYS49_35090</name>
</gene>
<evidence type="ECO:0000256" key="1">
    <source>
        <dbReference type="SAM" id="MobiDB-lite"/>
    </source>
</evidence>
<evidence type="ECO:0000313" key="2">
    <source>
        <dbReference type="EMBL" id="WMN12956.1"/>
    </source>
</evidence>
<dbReference type="RefSeq" id="WP_308351370.1">
    <property type="nucleotide sequence ID" value="NZ_CP129971.1"/>
</dbReference>